<gene>
    <name evidence="1" type="ORF">BDN72DRAFT_907322</name>
</gene>
<keyword evidence="2" id="KW-1185">Reference proteome</keyword>
<sequence>MVTSSSIIRPGPAPSKGGQEITRNKNLRIAPLSSVLRKTVATLSDVMNATTLNGPVKPGHGLIFQTLPQKQGLLENKKTQTSNASSSMVGTTPNGVPIPPSSSTLIPSVPGPALQQSRFIKTVQTNAGPIGMDYPMYQACEATIPIYDGRASTGTPFTFTYDDLANLKQRRRYEGGLFDLAHEDLVVVGHTINTFGSAPANNFCYNLQFVILMNSKAQSSS</sequence>
<proteinExistence type="predicted"/>
<organism evidence="1 2">
    <name type="scientific">Pluteus cervinus</name>
    <dbReference type="NCBI Taxonomy" id="181527"/>
    <lineage>
        <taxon>Eukaryota</taxon>
        <taxon>Fungi</taxon>
        <taxon>Dikarya</taxon>
        <taxon>Basidiomycota</taxon>
        <taxon>Agaricomycotina</taxon>
        <taxon>Agaricomycetes</taxon>
        <taxon>Agaricomycetidae</taxon>
        <taxon>Agaricales</taxon>
        <taxon>Pluteineae</taxon>
        <taxon>Pluteaceae</taxon>
        <taxon>Pluteus</taxon>
    </lineage>
</organism>
<evidence type="ECO:0000313" key="2">
    <source>
        <dbReference type="Proteomes" id="UP000308600"/>
    </source>
</evidence>
<name>A0ACD2ZWM6_9AGAR</name>
<reference evidence="1 2" key="1">
    <citation type="journal article" date="2019" name="Nat. Ecol. Evol.">
        <title>Megaphylogeny resolves global patterns of mushroom evolution.</title>
        <authorList>
            <person name="Varga T."/>
            <person name="Krizsan K."/>
            <person name="Foldi C."/>
            <person name="Dima B."/>
            <person name="Sanchez-Garcia M."/>
            <person name="Sanchez-Ramirez S."/>
            <person name="Szollosi G.J."/>
            <person name="Szarkandi J.G."/>
            <person name="Papp V."/>
            <person name="Albert L."/>
            <person name="Andreopoulos W."/>
            <person name="Angelini C."/>
            <person name="Antonin V."/>
            <person name="Barry K.W."/>
            <person name="Bougher N.L."/>
            <person name="Buchanan P."/>
            <person name="Buyck B."/>
            <person name="Bense V."/>
            <person name="Catcheside P."/>
            <person name="Chovatia M."/>
            <person name="Cooper J."/>
            <person name="Damon W."/>
            <person name="Desjardin D."/>
            <person name="Finy P."/>
            <person name="Geml J."/>
            <person name="Haridas S."/>
            <person name="Hughes K."/>
            <person name="Justo A."/>
            <person name="Karasinski D."/>
            <person name="Kautmanova I."/>
            <person name="Kiss B."/>
            <person name="Kocsube S."/>
            <person name="Kotiranta H."/>
            <person name="LaButti K.M."/>
            <person name="Lechner B.E."/>
            <person name="Liimatainen K."/>
            <person name="Lipzen A."/>
            <person name="Lukacs Z."/>
            <person name="Mihaltcheva S."/>
            <person name="Morgado L.N."/>
            <person name="Niskanen T."/>
            <person name="Noordeloos M.E."/>
            <person name="Ohm R.A."/>
            <person name="Ortiz-Santana B."/>
            <person name="Ovrebo C."/>
            <person name="Racz N."/>
            <person name="Riley R."/>
            <person name="Savchenko A."/>
            <person name="Shiryaev A."/>
            <person name="Soop K."/>
            <person name="Spirin V."/>
            <person name="Szebenyi C."/>
            <person name="Tomsovsky M."/>
            <person name="Tulloss R.E."/>
            <person name="Uehling J."/>
            <person name="Grigoriev I.V."/>
            <person name="Vagvolgyi C."/>
            <person name="Papp T."/>
            <person name="Martin F.M."/>
            <person name="Miettinen O."/>
            <person name="Hibbett D.S."/>
            <person name="Nagy L.G."/>
        </authorList>
    </citation>
    <scope>NUCLEOTIDE SEQUENCE [LARGE SCALE GENOMIC DNA]</scope>
    <source>
        <strain evidence="1 2">NL-1719</strain>
    </source>
</reference>
<dbReference type="Proteomes" id="UP000308600">
    <property type="component" value="Unassembled WGS sequence"/>
</dbReference>
<protein>
    <submittedName>
        <fullName evidence="1">Uncharacterized protein</fullName>
    </submittedName>
</protein>
<dbReference type="EMBL" id="ML209882">
    <property type="protein sequence ID" value="TFK57908.1"/>
    <property type="molecule type" value="Genomic_DNA"/>
</dbReference>
<evidence type="ECO:0000313" key="1">
    <source>
        <dbReference type="EMBL" id="TFK57908.1"/>
    </source>
</evidence>
<accession>A0ACD2ZWM6</accession>